<sequence>MRLPKPVNGVSSLGILRSKLSLKKSVKGLWNKYVVGILSPKKEYSLKGSSGVLNNQDGRQEKNIPVKDLFYRKIGDNNMVFSNINEDDEQSK</sequence>
<comment type="caution">
    <text evidence="1">The sequence shown here is derived from an EMBL/GenBank/DDBJ whole genome shotgun (WGS) entry which is preliminary data.</text>
</comment>
<proteinExistence type="predicted"/>
<gene>
    <name evidence="1" type="ORF">QS748_11370</name>
</gene>
<dbReference type="EMBL" id="JASXSV010000020">
    <property type="protein sequence ID" value="MDP0589745.1"/>
    <property type="molecule type" value="Genomic_DNA"/>
</dbReference>
<accession>A0AA90NUR9</accession>
<evidence type="ECO:0000313" key="2">
    <source>
        <dbReference type="Proteomes" id="UP001178148"/>
    </source>
</evidence>
<dbReference type="AlphaFoldDB" id="A0AA90NUR9"/>
<protein>
    <submittedName>
        <fullName evidence="1">Uncharacterized protein</fullName>
    </submittedName>
</protein>
<dbReference type="Proteomes" id="UP001178148">
    <property type="component" value="Unassembled WGS sequence"/>
</dbReference>
<reference evidence="1 2" key="1">
    <citation type="journal article" date="2023" name="bioRxiv">
        <title>An intranuclear bacterial parasite of deep-sea mussels expresses apoptosis inhibitors acquired from its host.</title>
        <authorList>
            <person name="Gonzalez Porras M.A."/>
            <person name="Assie A."/>
            <person name="Tietjen M."/>
            <person name="Violette M."/>
            <person name="Kleiner M."/>
            <person name="Gruber-Vodicka H."/>
            <person name="Dubilier N."/>
            <person name="Leisch N."/>
        </authorList>
    </citation>
    <scope>NUCLEOTIDE SEQUENCE [LARGE SCALE GENOMIC DNA]</scope>
    <source>
        <strain evidence="1">IAP13</strain>
    </source>
</reference>
<name>A0AA90NUR9_9GAMM</name>
<evidence type="ECO:0000313" key="1">
    <source>
        <dbReference type="EMBL" id="MDP0589745.1"/>
    </source>
</evidence>
<organism evidence="1 2">
    <name type="scientific">Candidatus Endonucleibacter bathymodioli</name>
    <dbReference type="NCBI Taxonomy" id="539814"/>
    <lineage>
        <taxon>Bacteria</taxon>
        <taxon>Pseudomonadati</taxon>
        <taxon>Pseudomonadota</taxon>
        <taxon>Gammaproteobacteria</taxon>
        <taxon>Oceanospirillales</taxon>
        <taxon>Endozoicomonadaceae</taxon>
        <taxon>Candidatus Endonucleibacter</taxon>
    </lineage>
</organism>
<keyword evidence="2" id="KW-1185">Reference proteome</keyword>